<evidence type="ECO:0000313" key="2">
    <source>
        <dbReference type="WBParaSite" id="ES5_v2.g25860.t1"/>
    </source>
</evidence>
<protein>
    <submittedName>
        <fullName evidence="2">RNase NYN domain-containing protein</fullName>
    </submittedName>
</protein>
<proteinExistence type="predicted"/>
<evidence type="ECO:0000313" key="1">
    <source>
        <dbReference type="Proteomes" id="UP000887579"/>
    </source>
</evidence>
<accession>A0AC34G8D0</accession>
<reference evidence="2" key="1">
    <citation type="submission" date="2022-11" db="UniProtKB">
        <authorList>
            <consortium name="WormBaseParasite"/>
        </authorList>
    </citation>
    <scope>IDENTIFICATION</scope>
</reference>
<name>A0AC34G8D0_9BILA</name>
<dbReference type="Proteomes" id="UP000887579">
    <property type="component" value="Unplaced"/>
</dbReference>
<sequence>MSLPKQDLRQPGKGDCFEFATSLKKNELRRLILIDGFNILHHFKNMSLQDSAMVDDKMCPLILVPLVCSLMKEGFVVRIVLKNIPEENRISDSYVLQALISAGLCIFPLHYDVEEEDDLVLLKMAKQYGALIITRDQFRNHKEYQETAKQYVVEYDKVATGLLKDRFSSKQLETNLCYKYSISVHEFAERFVVDPTCEDYELVEKASKKFKQINEGQYITMKLINMYIYALFCYIFNRGIPAAVEDFIHKGSFPMSYDDFLFAYDADVEYKRKHQILQIKVDEEDDISDDDLKFSDMCLENTV</sequence>
<organism evidence="1 2">
    <name type="scientific">Panagrolaimus sp. ES5</name>
    <dbReference type="NCBI Taxonomy" id="591445"/>
    <lineage>
        <taxon>Eukaryota</taxon>
        <taxon>Metazoa</taxon>
        <taxon>Ecdysozoa</taxon>
        <taxon>Nematoda</taxon>
        <taxon>Chromadorea</taxon>
        <taxon>Rhabditida</taxon>
        <taxon>Tylenchina</taxon>
        <taxon>Panagrolaimomorpha</taxon>
        <taxon>Panagrolaimoidea</taxon>
        <taxon>Panagrolaimidae</taxon>
        <taxon>Panagrolaimus</taxon>
    </lineage>
</organism>
<dbReference type="WBParaSite" id="ES5_v2.g25860.t1">
    <property type="protein sequence ID" value="ES5_v2.g25860.t1"/>
    <property type="gene ID" value="ES5_v2.g25860"/>
</dbReference>